<dbReference type="Proteomes" id="UP000768567">
    <property type="component" value="Unassembled WGS sequence"/>
</dbReference>
<accession>A0ABR9R691</accession>
<organism evidence="1 2">
    <name type="scientific">Gemmiger gallinarum</name>
    <dbReference type="NCBI Taxonomy" id="2779354"/>
    <lineage>
        <taxon>Bacteria</taxon>
        <taxon>Bacillati</taxon>
        <taxon>Bacillota</taxon>
        <taxon>Clostridia</taxon>
        <taxon>Eubacteriales</taxon>
        <taxon>Gemmiger</taxon>
    </lineage>
</organism>
<dbReference type="EMBL" id="JADCKC010000004">
    <property type="protein sequence ID" value="MBE5038675.1"/>
    <property type="molecule type" value="Genomic_DNA"/>
</dbReference>
<protein>
    <submittedName>
        <fullName evidence="1">DUF1788 domain-containing protein</fullName>
    </submittedName>
</protein>
<dbReference type="RefSeq" id="WP_193503080.1">
    <property type="nucleotide sequence ID" value="NZ_JADCKC010000004.1"/>
</dbReference>
<evidence type="ECO:0000313" key="2">
    <source>
        <dbReference type="Proteomes" id="UP000768567"/>
    </source>
</evidence>
<comment type="caution">
    <text evidence="1">The sequence shown here is derived from an EMBL/GenBank/DDBJ whole genome shotgun (WGS) entry which is preliminary data.</text>
</comment>
<dbReference type="Pfam" id="PF08747">
    <property type="entry name" value="BrxB"/>
    <property type="match status" value="1"/>
</dbReference>
<gene>
    <name evidence="1" type="ORF">INF35_12840</name>
</gene>
<sequence>MSKLKERLDLLREEIQKDDFLDGKGLSNEVNIRIFCYDAAEEITVMHFLDQLRTDPALQCRLIECNLYKIFLALCDDLDITDAIPEMEESEGSDFLLEQLHSAIGESEFIEKMQYAPHMRDDVLLLTGVGDVFPFMRVHSLLEALQPHFSDIPILVMYPGEFDGHYLKLFGRLKPNDYYRAFNFFAEEDTKQ</sequence>
<evidence type="ECO:0000313" key="1">
    <source>
        <dbReference type="EMBL" id="MBE5038675.1"/>
    </source>
</evidence>
<name>A0ABR9R691_9FIRM</name>
<proteinExistence type="predicted"/>
<dbReference type="InterPro" id="IPR014858">
    <property type="entry name" value="BrxB"/>
</dbReference>
<keyword evidence="2" id="KW-1185">Reference proteome</keyword>
<reference evidence="1 2" key="1">
    <citation type="submission" date="2020-10" db="EMBL/GenBank/DDBJ databases">
        <title>ChiBAC.</title>
        <authorList>
            <person name="Zenner C."/>
            <person name="Hitch T.C.A."/>
            <person name="Clavel T."/>
        </authorList>
    </citation>
    <scope>NUCLEOTIDE SEQUENCE [LARGE SCALE GENOMIC DNA]</scope>
    <source>
        <strain evidence="1 2">DSM 109015</strain>
    </source>
</reference>